<protein>
    <submittedName>
        <fullName evidence="2">DUF885 family protein</fullName>
    </submittedName>
</protein>
<organism evidence="2 3">
    <name type="scientific">Microbulbifer epialgicus</name>
    <dbReference type="NCBI Taxonomy" id="393907"/>
    <lineage>
        <taxon>Bacteria</taxon>
        <taxon>Pseudomonadati</taxon>
        <taxon>Pseudomonadota</taxon>
        <taxon>Gammaproteobacteria</taxon>
        <taxon>Cellvibrionales</taxon>
        <taxon>Microbulbiferaceae</taxon>
        <taxon>Microbulbifer</taxon>
    </lineage>
</organism>
<feature type="signal peptide" evidence="1">
    <location>
        <begin position="1"/>
        <end position="18"/>
    </location>
</feature>
<reference evidence="2 3" key="1">
    <citation type="submission" date="2024-08" db="EMBL/GenBank/DDBJ databases">
        <authorList>
            <person name="Ishaq N."/>
        </authorList>
    </citation>
    <scope>NUCLEOTIDE SEQUENCE [LARGE SCALE GENOMIC DNA]</scope>
    <source>
        <strain evidence="2 3">DSM 18651</strain>
    </source>
</reference>
<name>A0ABV4P4E2_9GAMM</name>
<dbReference type="RefSeq" id="WP_371840988.1">
    <property type="nucleotide sequence ID" value="NZ_JBGMEK010000076.1"/>
</dbReference>
<dbReference type="EMBL" id="JBGMEK010000076">
    <property type="protein sequence ID" value="MFA0813209.1"/>
    <property type="molecule type" value="Genomic_DNA"/>
</dbReference>
<dbReference type="PANTHER" id="PTHR33361:SF16">
    <property type="entry name" value="DUF885 DOMAIN-CONTAINING PROTEIN"/>
    <property type="match status" value="1"/>
</dbReference>
<comment type="caution">
    <text evidence="2">The sequence shown here is derived from an EMBL/GenBank/DDBJ whole genome shotgun (WGS) entry which is preliminary data.</text>
</comment>
<dbReference type="Proteomes" id="UP001569428">
    <property type="component" value="Unassembled WGS sequence"/>
</dbReference>
<dbReference type="InterPro" id="IPR010281">
    <property type="entry name" value="DUF885"/>
</dbReference>
<evidence type="ECO:0000313" key="3">
    <source>
        <dbReference type="Proteomes" id="UP001569428"/>
    </source>
</evidence>
<gene>
    <name evidence="2" type="ORF">ACCI49_20105</name>
</gene>
<proteinExistence type="predicted"/>
<keyword evidence="1" id="KW-0732">Signal</keyword>
<sequence length="628" mass="71738">MKLKITLIAAAINSLVIAGCDNGANNTNGQKVAAPAESNISQATVTNSNEVSLEAIKRTNQLFEEFFQENLERTPELKTRLGKKEDYDQWNDLSPEFAKETQKIKKRQLAELNKIDSSTLDDTTRLNLRLAKRDWQQDINNYKWRHHGYPLNQVFATHTNAASLLISMHRIDSVSDAEAYIARLNRIPKYFTQVEENLKASAKIGTIVPKFVLPYLISDSQNLINGIPFNGKKDSPLFADFKSKVEKLEITEKQRKTLIEKSSIALKESVEPAYKKLISFLQDLEKKSTSDDGVWKLADGENFYKSLLSFYTSTNLSADEIHQIGLSEIERIHSEMRKITHEVNFKGGLREFFEFIRTDKQFYYPTTKEGKAEYLKRASAIIENMNGRLDELFITKPKAELDVRAVEPFREKSTTIAFYQNAAPDGSRPGIYYSNLYNMNDMPIYQIEALAYHEGIPGHHMQTSIAQEIPGIPKFRAHGHYTAYTEGWGLYSELVPKEMGLYEDPYSDFGRLTMELWRAGRLVVDTGIHAKKWTREQAIKYLEENTPHPKGNIVKEVERYIVLPGQATAYKIGMLKILELREKAKSELGDQFDLRVFHDTILANGPVSLDVLESLVEDWIVSERAKAK</sequence>
<keyword evidence="3" id="KW-1185">Reference proteome</keyword>
<accession>A0ABV4P4E2</accession>
<evidence type="ECO:0000313" key="2">
    <source>
        <dbReference type="EMBL" id="MFA0813209.1"/>
    </source>
</evidence>
<feature type="chain" id="PRO_5046515262" evidence="1">
    <location>
        <begin position="19"/>
        <end position="628"/>
    </location>
</feature>
<evidence type="ECO:0000256" key="1">
    <source>
        <dbReference type="SAM" id="SignalP"/>
    </source>
</evidence>
<dbReference type="PANTHER" id="PTHR33361">
    <property type="entry name" value="GLR0591 PROTEIN"/>
    <property type="match status" value="1"/>
</dbReference>
<dbReference type="PROSITE" id="PS51257">
    <property type="entry name" value="PROKAR_LIPOPROTEIN"/>
    <property type="match status" value="1"/>
</dbReference>
<dbReference type="Pfam" id="PF05960">
    <property type="entry name" value="DUF885"/>
    <property type="match status" value="1"/>
</dbReference>